<organism evidence="1 2">
    <name type="scientific">Streptomyces maoxianensis</name>
    <dbReference type="NCBI Taxonomy" id="1459942"/>
    <lineage>
        <taxon>Bacteria</taxon>
        <taxon>Bacillati</taxon>
        <taxon>Actinomycetota</taxon>
        <taxon>Actinomycetes</taxon>
        <taxon>Kitasatosporales</taxon>
        <taxon>Streptomycetaceae</taxon>
        <taxon>Streptomyces</taxon>
    </lineage>
</organism>
<name>A0ABV9FZ56_9ACTN</name>
<dbReference type="RefSeq" id="WP_381192289.1">
    <property type="nucleotide sequence ID" value="NZ_JBHSFE010000007.1"/>
</dbReference>
<evidence type="ECO:0000313" key="1">
    <source>
        <dbReference type="EMBL" id="MFC4607350.1"/>
    </source>
</evidence>
<keyword evidence="2" id="KW-1185">Reference proteome</keyword>
<sequence length="178" mass="20029">MSSERAAPVFWDTIERYFTLLQAHVSAERMRDEILTGDFRTGFVDGLIWQGEQGLRDFLGARAEFFDESHTVEQMSTPVRLPDGRWLAHTRLEFFLRHRLDGSPVSDAFTGKAFHVWEFEEFDPAPRPGGASGDGRSGAGADGPWRVAAQLVEGFAALDENARRLFSWPQSGLNPDDR</sequence>
<evidence type="ECO:0008006" key="3">
    <source>
        <dbReference type="Google" id="ProtNLM"/>
    </source>
</evidence>
<accession>A0ABV9FZ56</accession>
<evidence type="ECO:0000313" key="2">
    <source>
        <dbReference type="Proteomes" id="UP001595993"/>
    </source>
</evidence>
<comment type="caution">
    <text evidence="1">The sequence shown here is derived from an EMBL/GenBank/DDBJ whole genome shotgun (WGS) entry which is preliminary data.</text>
</comment>
<proteinExistence type="predicted"/>
<gene>
    <name evidence="1" type="ORF">ACFO9E_05920</name>
</gene>
<dbReference type="Proteomes" id="UP001595993">
    <property type="component" value="Unassembled WGS sequence"/>
</dbReference>
<protein>
    <recommendedName>
        <fullName evidence="3">SnoaL-like domain-containing protein</fullName>
    </recommendedName>
</protein>
<dbReference type="EMBL" id="JBHSFE010000007">
    <property type="protein sequence ID" value="MFC4607350.1"/>
    <property type="molecule type" value="Genomic_DNA"/>
</dbReference>
<reference evidence="2" key="1">
    <citation type="journal article" date="2019" name="Int. J. Syst. Evol. Microbiol.">
        <title>The Global Catalogue of Microorganisms (GCM) 10K type strain sequencing project: providing services to taxonomists for standard genome sequencing and annotation.</title>
        <authorList>
            <consortium name="The Broad Institute Genomics Platform"/>
            <consortium name="The Broad Institute Genome Sequencing Center for Infectious Disease"/>
            <person name="Wu L."/>
            <person name="Ma J."/>
        </authorList>
    </citation>
    <scope>NUCLEOTIDE SEQUENCE [LARGE SCALE GENOMIC DNA]</scope>
    <source>
        <strain evidence="2">CGMCC 4.7139</strain>
    </source>
</reference>